<organism evidence="1">
    <name type="scientific">Zea mays</name>
    <name type="common">Maize</name>
    <dbReference type="NCBI Taxonomy" id="4577"/>
    <lineage>
        <taxon>Eukaryota</taxon>
        <taxon>Viridiplantae</taxon>
        <taxon>Streptophyta</taxon>
        <taxon>Embryophyta</taxon>
        <taxon>Tracheophyta</taxon>
        <taxon>Spermatophyta</taxon>
        <taxon>Magnoliopsida</taxon>
        <taxon>Liliopsida</taxon>
        <taxon>Poales</taxon>
        <taxon>Poaceae</taxon>
        <taxon>PACMAD clade</taxon>
        <taxon>Panicoideae</taxon>
        <taxon>Andropogonodae</taxon>
        <taxon>Andropogoneae</taxon>
        <taxon>Tripsacinae</taxon>
        <taxon>Zea</taxon>
    </lineage>
</organism>
<accession>C0PMR8</accession>
<name>C0PMR8_MAIZE</name>
<dbReference type="AlphaFoldDB" id="C0PMR8"/>
<proteinExistence type="evidence at transcript level"/>
<protein>
    <submittedName>
        <fullName evidence="1">Uncharacterized protein</fullName>
    </submittedName>
</protein>
<dbReference type="EMBL" id="BT069587">
    <property type="protein sequence ID" value="ACN36484.1"/>
    <property type="molecule type" value="mRNA"/>
</dbReference>
<evidence type="ECO:0000313" key="1">
    <source>
        <dbReference type="EMBL" id="ACN36484.1"/>
    </source>
</evidence>
<sequence length="35" mass="3984">MTPEPSLPPPRRQCQSINAQTIKWLEGQTKLSTFV</sequence>
<reference evidence="1" key="1">
    <citation type="journal article" date="2009" name="PLoS Genet.">
        <title>Sequencing, mapping, and analysis of 27,455 maize full-length cDNAs.</title>
        <authorList>
            <person name="Soderlund C."/>
            <person name="Descour A."/>
            <person name="Kudrna D."/>
            <person name="Bomhoff M."/>
            <person name="Boyd L."/>
            <person name="Currie J."/>
            <person name="Angelova A."/>
            <person name="Collura K."/>
            <person name="Wissotski M."/>
            <person name="Ashley E."/>
            <person name="Morrow D."/>
            <person name="Fernandes J."/>
            <person name="Walbot V."/>
            <person name="Yu Y."/>
        </authorList>
    </citation>
    <scope>NUCLEOTIDE SEQUENCE</scope>
    <source>
        <strain evidence="1">B73</strain>
    </source>
</reference>